<evidence type="ECO:0008006" key="2">
    <source>
        <dbReference type="Google" id="ProtNLM"/>
    </source>
</evidence>
<dbReference type="Gene3D" id="1.25.40.10">
    <property type="entry name" value="Tetratricopeptide repeat domain"/>
    <property type="match status" value="1"/>
</dbReference>
<protein>
    <recommendedName>
        <fullName evidence="2">KIF-binding protein</fullName>
    </recommendedName>
</protein>
<proteinExistence type="predicted"/>
<dbReference type="InterPro" id="IPR011990">
    <property type="entry name" value="TPR-like_helical_dom_sf"/>
</dbReference>
<sequence>MDWGVGHASHARVLADTLGDDVWNADVAARALGACERAFEKLARAAEFGVGDVDAHVAFGEAQRTRSEVLRAEATARRSMVETFPESLDPSGTGGARSSDNLFADADAALARVSDPDHPHPLGFAKALRLDSRHLDALVGAAECHVERGKMTRDSFQLHSENPSSSSGDASKAHFARGWATYRVALEGPLLFPDDRVDPGWASDRLEMAYNAACAACLAGDLDAGERLLESVVECDDETREAIAADADLEALRLRRTFAGVPPGG</sequence>
<reference evidence="1" key="1">
    <citation type="submission" date="2021-01" db="EMBL/GenBank/DDBJ databases">
        <authorList>
            <person name="Corre E."/>
            <person name="Pelletier E."/>
            <person name="Niang G."/>
            <person name="Scheremetjew M."/>
            <person name="Finn R."/>
            <person name="Kale V."/>
            <person name="Holt S."/>
            <person name="Cochrane G."/>
            <person name="Meng A."/>
            <person name="Brown T."/>
            <person name="Cohen L."/>
        </authorList>
    </citation>
    <scope>NUCLEOTIDE SEQUENCE</scope>
    <source>
        <strain evidence="1">CCMP494</strain>
    </source>
</reference>
<dbReference type="AlphaFoldDB" id="A0A7S0KU48"/>
<gene>
    <name evidence="1" type="ORF">MSP1404_LOCUS10285</name>
</gene>
<organism evidence="1">
    <name type="scientific">Micromonas pusilla</name>
    <name type="common">Picoplanktonic green alga</name>
    <name type="synonym">Chromulina pusilla</name>
    <dbReference type="NCBI Taxonomy" id="38833"/>
    <lineage>
        <taxon>Eukaryota</taxon>
        <taxon>Viridiplantae</taxon>
        <taxon>Chlorophyta</taxon>
        <taxon>Mamiellophyceae</taxon>
        <taxon>Mamiellales</taxon>
        <taxon>Mamiellaceae</taxon>
        <taxon>Micromonas</taxon>
    </lineage>
</organism>
<dbReference type="EMBL" id="HBEV01013202">
    <property type="protein sequence ID" value="CAD8592881.1"/>
    <property type="molecule type" value="Transcribed_RNA"/>
</dbReference>
<accession>A0A7S0KU48</accession>
<name>A0A7S0KU48_MICPS</name>
<evidence type="ECO:0000313" key="1">
    <source>
        <dbReference type="EMBL" id="CAD8592881.1"/>
    </source>
</evidence>